<dbReference type="GO" id="GO:0003676">
    <property type="term" value="F:nucleic acid binding"/>
    <property type="evidence" value="ECO:0007669"/>
    <property type="project" value="InterPro"/>
</dbReference>
<dbReference type="GeneID" id="29067947"/>
<dbReference type="SMART" id="SM00479">
    <property type="entry name" value="EXOIII"/>
    <property type="match status" value="1"/>
</dbReference>
<dbReference type="InterPro" id="IPR013520">
    <property type="entry name" value="Ribonucl_H"/>
</dbReference>
<keyword evidence="2" id="KW-0540">Nuclease</keyword>
<protein>
    <submittedName>
        <fullName evidence="2">Exonuclease</fullName>
    </submittedName>
</protein>
<dbReference type="RefSeq" id="YP_009291020.1">
    <property type="nucleotide sequence ID" value="NC_031109.1"/>
</dbReference>
<keyword evidence="2" id="KW-0269">Exonuclease</keyword>
<name>A0A1B3B0T8_9CAUD</name>
<dbReference type="Gene3D" id="3.30.420.10">
    <property type="entry name" value="Ribonuclease H-like superfamily/Ribonuclease H"/>
    <property type="match status" value="1"/>
</dbReference>
<dbReference type="NCBIfam" id="NF003765">
    <property type="entry name" value="PRK05359.1"/>
    <property type="match status" value="1"/>
</dbReference>
<dbReference type="EMBL" id="KX557281">
    <property type="protein sequence ID" value="AOE44612.1"/>
    <property type="molecule type" value="Genomic_DNA"/>
</dbReference>
<dbReference type="InterPro" id="IPR036397">
    <property type="entry name" value="RNaseH_sf"/>
</dbReference>
<evidence type="ECO:0000259" key="1">
    <source>
        <dbReference type="SMART" id="SM00479"/>
    </source>
</evidence>
<feature type="domain" description="Exonuclease" evidence="1">
    <location>
        <begin position="10"/>
        <end position="199"/>
    </location>
</feature>
<dbReference type="OrthoDB" id="12986at10239"/>
<dbReference type="InterPro" id="IPR012337">
    <property type="entry name" value="RNaseH-like_sf"/>
</dbReference>
<dbReference type="SUPFAM" id="SSF53098">
    <property type="entry name" value="Ribonuclease H-like"/>
    <property type="match status" value="1"/>
</dbReference>
<organism evidence="2 3">
    <name type="scientific">Gordonia phage Jumbo</name>
    <dbReference type="NCBI Taxonomy" id="1887650"/>
    <lineage>
        <taxon>Viruses</taxon>
        <taxon>Duplodnaviria</taxon>
        <taxon>Heunggongvirae</taxon>
        <taxon>Uroviricota</taxon>
        <taxon>Caudoviricetes</taxon>
        <taxon>Gorjumvirus</taxon>
        <taxon>Gorjumvirus jumbo</taxon>
    </lineage>
</organism>
<dbReference type="Proteomes" id="UP000203357">
    <property type="component" value="Segment"/>
</dbReference>
<dbReference type="Pfam" id="PF00929">
    <property type="entry name" value="RNase_T"/>
    <property type="match status" value="1"/>
</dbReference>
<keyword evidence="3" id="KW-1185">Reference proteome</keyword>
<sequence length="200" mass="23111">MRQKKMAQPKVVILDIETTGLDPQQNIMIELGIQLYTARLELIDERSWIMSDSNTVNHVNLLSHKELGNDYVLNMHTENGLIQDIQSKYDSHIRMDQAMVETEAIDWLKEYSLGKNRVQLPLCGSSIHFDRQFLSLQMPNLNAAFHYRNIDISSIKEMARIYKPALLENAAPANKTHRVLDDCTASRNELEYYVESLFLT</sequence>
<dbReference type="GO" id="GO:0004527">
    <property type="term" value="F:exonuclease activity"/>
    <property type="evidence" value="ECO:0007669"/>
    <property type="project" value="UniProtKB-KW"/>
</dbReference>
<dbReference type="KEGG" id="vg:29067947"/>
<reference evidence="3" key="1">
    <citation type="submission" date="2016-07" db="EMBL/GenBank/DDBJ databases">
        <authorList>
            <person name="Florea S."/>
            <person name="Webb J.S."/>
            <person name="Jaromczyk J."/>
            <person name="Schardl C.L."/>
        </authorList>
    </citation>
    <scope>NUCLEOTIDE SEQUENCE [LARGE SCALE GENOMIC DNA]</scope>
</reference>
<keyword evidence="2" id="KW-0378">Hydrolase</keyword>
<evidence type="ECO:0000313" key="2">
    <source>
        <dbReference type="EMBL" id="AOE44612.1"/>
    </source>
</evidence>
<accession>A0A1B3B0T8</accession>
<proteinExistence type="predicted"/>
<gene>
    <name evidence="2" type="primary">55</name>
    <name evidence="2" type="ORF">SEA_JUMBO_55</name>
</gene>
<evidence type="ECO:0000313" key="3">
    <source>
        <dbReference type="Proteomes" id="UP000203357"/>
    </source>
</evidence>